<comment type="caution">
    <text evidence="2">The sequence shown here is derived from an EMBL/GenBank/DDBJ whole genome shotgun (WGS) entry which is preliminary data.</text>
</comment>
<name>A0ABN9U1E8_9DINO</name>
<organism evidence="2 3">
    <name type="scientific">Prorocentrum cordatum</name>
    <dbReference type="NCBI Taxonomy" id="2364126"/>
    <lineage>
        <taxon>Eukaryota</taxon>
        <taxon>Sar</taxon>
        <taxon>Alveolata</taxon>
        <taxon>Dinophyceae</taxon>
        <taxon>Prorocentrales</taxon>
        <taxon>Prorocentraceae</taxon>
        <taxon>Prorocentrum</taxon>
    </lineage>
</organism>
<dbReference type="Proteomes" id="UP001189429">
    <property type="component" value="Unassembled WGS sequence"/>
</dbReference>
<feature type="region of interest" description="Disordered" evidence="1">
    <location>
        <begin position="1"/>
        <end position="101"/>
    </location>
</feature>
<protein>
    <submittedName>
        <fullName evidence="2">Uncharacterized protein</fullName>
    </submittedName>
</protein>
<feature type="compositionally biased region" description="Polar residues" evidence="1">
    <location>
        <begin position="22"/>
        <end position="34"/>
    </location>
</feature>
<sequence length="101" mass="11082">MSFDCMDANLPHRHSPRPSLESAPQTTMRPQSPCCTEDVASKSKRSRAGRGVLEMVEIAMLEDDDGGKSNPPPNTVHRRGESVYGSQSPNEDPVKPSWSCQ</sequence>
<evidence type="ECO:0000256" key="1">
    <source>
        <dbReference type="SAM" id="MobiDB-lite"/>
    </source>
</evidence>
<proteinExistence type="predicted"/>
<keyword evidence="3" id="KW-1185">Reference proteome</keyword>
<evidence type="ECO:0000313" key="3">
    <source>
        <dbReference type="Proteomes" id="UP001189429"/>
    </source>
</evidence>
<evidence type="ECO:0000313" key="2">
    <source>
        <dbReference type="EMBL" id="CAK0851327.1"/>
    </source>
</evidence>
<gene>
    <name evidence="2" type="ORF">PCOR1329_LOCUS43492</name>
</gene>
<reference evidence="2" key="1">
    <citation type="submission" date="2023-10" db="EMBL/GenBank/DDBJ databases">
        <authorList>
            <person name="Chen Y."/>
            <person name="Shah S."/>
            <person name="Dougan E. K."/>
            <person name="Thang M."/>
            <person name="Chan C."/>
        </authorList>
    </citation>
    <scope>NUCLEOTIDE SEQUENCE [LARGE SCALE GENOMIC DNA]</scope>
</reference>
<accession>A0ABN9U1E8</accession>
<dbReference type="EMBL" id="CAUYUJ010015227">
    <property type="protein sequence ID" value="CAK0851327.1"/>
    <property type="molecule type" value="Genomic_DNA"/>
</dbReference>